<proteinExistence type="predicted"/>
<organism evidence="1">
    <name type="scientific">marine sediment metagenome</name>
    <dbReference type="NCBI Taxonomy" id="412755"/>
    <lineage>
        <taxon>unclassified sequences</taxon>
        <taxon>metagenomes</taxon>
        <taxon>ecological metagenomes</taxon>
    </lineage>
</organism>
<accession>X1LD76</accession>
<feature type="non-terminal residue" evidence="1">
    <location>
        <position position="72"/>
    </location>
</feature>
<gene>
    <name evidence="1" type="ORF">S06H3_13985</name>
</gene>
<dbReference type="AlphaFoldDB" id="X1LD76"/>
<evidence type="ECO:0000313" key="1">
    <source>
        <dbReference type="EMBL" id="GAI17252.1"/>
    </source>
</evidence>
<comment type="caution">
    <text evidence="1">The sequence shown here is derived from an EMBL/GenBank/DDBJ whole genome shotgun (WGS) entry which is preliminary data.</text>
</comment>
<reference evidence="1" key="1">
    <citation type="journal article" date="2014" name="Front. Microbiol.">
        <title>High frequency of phylogenetically diverse reductive dehalogenase-homologous genes in deep subseafloor sedimentary metagenomes.</title>
        <authorList>
            <person name="Kawai M."/>
            <person name="Futagami T."/>
            <person name="Toyoda A."/>
            <person name="Takaki Y."/>
            <person name="Nishi S."/>
            <person name="Hori S."/>
            <person name="Arai W."/>
            <person name="Tsubouchi T."/>
            <person name="Morono Y."/>
            <person name="Uchiyama I."/>
            <person name="Ito T."/>
            <person name="Fujiyama A."/>
            <person name="Inagaki F."/>
            <person name="Takami H."/>
        </authorList>
    </citation>
    <scope>NUCLEOTIDE SEQUENCE</scope>
    <source>
        <strain evidence="1">Expedition CK06-06</strain>
    </source>
</reference>
<dbReference type="EMBL" id="BARV01006834">
    <property type="protein sequence ID" value="GAI17252.1"/>
    <property type="molecule type" value="Genomic_DNA"/>
</dbReference>
<name>X1LD76_9ZZZZ</name>
<protein>
    <submittedName>
        <fullName evidence="1">Uncharacterized protein</fullName>
    </submittedName>
</protein>
<sequence length="72" mass="8391">MKMNFRKTISRGCSSILKKNGSETLQMDILQKKGVNCYVINGEELIKFEVKDVLYFTITINPKTYYMIFNIS</sequence>